<organism evidence="3 4">
    <name type="scientific">Taibaiella soli</name>
    <dbReference type="NCBI Taxonomy" id="1649169"/>
    <lineage>
        <taxon>Bacteria</taxon>
        <taxon>Pseudomonadati</taxon>
        <taxon>Bacteroidota</taxon>
        <taxon>Chitinophagia</taxon>
        <taxon>Chitinophagales</taxon>
        <taxon>Chitinophagaceae</taxon>
        <taxon>Taibaiella</taxon>
    </lineage>
</organism>
<keyword evidence="4" id="KW-1185">Reference proteome</keyword>
<evidence type="ECO:0000259" key="2">
    <source>
        <dbReference type="Pfam" id="PF13239"/>
    </source>
</evidence>
<dbReference type="OrthoDB" id="8965954at2"/>
<evidence type="ECO:0000313" key="4">
    <source>
        <dbReference type="Proteomes" id="UP000248745"/>
    </source>
</evidence>
<sequence length="84" mass="10013">MPQKIKPTSRQKSMFFLHVVVYFVAMAAIWYLYKAEGDRTHKWVYPWQAWITAAWGLGIIGHACSLFTFYEDKGLDEYHRQMHN</sequence>
<evidence type="ECO:0000256" key="1">
    <source>
        <dbReference type="SAM" id="Phobius"/>
    </source>
</evidence>
<protein>
    <recommendedName>
        <fullName evidence="2">2TM domain-containing protein</fullName>
    </recommendedName>
</protein>
<dbReference type="Pfam" id="PF13239">
    <property type="entry name" value="2TM"/>
    <property type="match status" value="1"/>
</dbReference>
<name>A0A2W2A7V4_9BACT</name>
<keyword evidence="1" id="KW-0472">Membrane</keyword>
<feature type="transmembrane region" description="Helical" evidence="1">
    <location>
        <begin position="45"/>
        <end position="70"/>
    </location>
</feature>
<comment type="caution">
    <text evidence="3">The sequence shown here is derived from an EMBL/GenBank/DDBJ whole genome shotgun (WGS) entry which is preliminary data.</text>
</comment>
<feature type="domain" description="2TM" evidence="2">
    <location>
        <begin position="10"/>
        <end position="77"/>
    </location>
</feature>
<accession>A0A2W2A7V4</accession>
<keyword evidence="1" id="KW-1133">Transmembrane helix</keyword>
<dbReference type="InterPro" id="IPR025698">
    <property type="entry name" value="2TM_dom"/>
</dbReference>
<dbReference type="EMBL" id="QKTW01000025">
    <property type="protein sequence ID" value="PZF71435.1"/>
    <property type="molecule type" value="Genomic_DNA"/>
</dbReference>
<gene>
    <name evidence="3" type="ORF">DN068_19295</name>
</gene>
<dbReference type="Proteomes" id="UP000248745">
    <property type="component" value="Unassembled WGS sequence"/>
</dbReference>
<dbReference type="AlphaFoldDB" id="A0A2W2A7V4"/>
<feature type="transmembrane region" description="Helical" evidence="1">
    <location>
        <begin position="14"/>
        <end position="33"/>
    </location>
</feature>
<evidence type="ECO:0000313" key="3">
    <source>
        <dbReference type="EMBL" id="PZF71435.1"/>
    </source>
</evidence>
<proteinExistence type="predicted"/>
<keyword evidence="1" id="KW-0812">Transmembrane</keyword>
<reference evidence="3 4" key="1">
    <citation type="submission" date="2018-06" db="EMBL/GenBank/DDBJ databases">
        <title>Mucibacter soli gen. nov., sp. nov., a new member of the family Chitinophagaceae producing mucin.</title>
        <authorList>
            <person name="Kim M.-K."/>
            <person name="Park S."/>
            <person name="Kim T.-S."/>
            <person name="Joung Y."/>
            <person name="Han J.-H."/>
            <person name="Kim S.B."/>
        </authorList>
    </citation>
    <scope>NUCLEOTIDE SEQUENCE [LARGE SCALE GENOMIC DNA]</scope>
    <source>
        <strain evidence="3 4">R1-15</strain>
    </source>
</reference>
<dbReference type="RefSeq" id="WP_111000581.1">
    <property type="nucleotide sequence ID" value="NZ_QKTW01000025.1"/>
</dbReference>